<reference evidence="11" key="1">
    <citation type="submission" date="2013-11" db="EMBL/GenBank/DDBJ databases">
        <title>The genomic landscape of the Guanapo guppy.</title>
        <authorList>
            <person name="Kuenstner A."/>
            <person name="Dreyer C."/>
        </authorList>
    </citation>
    <scope>NUCLEOTIDE SEQUENCE</scope>
    <source>
        <strain evidence="11">Guanapo</strain>
    </source>
</reference>
<comment type="function">
    <text evidence="6">Induces bone resorption, acting probably through a signaling cascade which results in the secretion of factor(s) enhancing osteoclast formation and activity.</text>
</comment>
<feature type="domain" description="SH3" evidence="9">
    <location>
        <begin position="125"/>
        <end position="184"/>
    </location>
</feature>
<reference evidence="10" key="2">
    <citation type="submission" date="2025-08" db="UniProtKB">
        <authorList>
            <consortium name="Ensembl"/>
        </authorList>
    </citation>
    <scope>IDENTIFICATION</scope>
    <source>
        <strain evidence="10">Guanapo</strain>
    </source>
</reference>
<feature type="domain" description="SH3" evidence="9">
    <location>
        <begin position="1"/>
        <end position="54"/>
    </location>
</feature>
<proteinExistence type="predicted"/>
<sequence>MEKTNHHQGSYDELSFSEGDVIQLKEYVGEDWARGQVGVSVGIFPLNYVEIIEDLPPPPRQQPGPAAGEFLKRQRPNLKVAIIYTSINVTKDQTGTHEPKTENSMDAYDLNLHCDSSVRPQTARSGVQWAVALYDYAAKTQDELSFQKDDCILITEHLSEEWSSGRLNGREGMFPRAFIDISSGTESSQQGVKS</sequence>
<evidence type="ECO:0000313" key="11">
    <source>
        <dbReference type="Proteomes" id="UP000242638"/>
    </source>
</evidence>
<evidence type="ECO:0000313" key="10">
    <source>
        <dbReference type="Ensembl" id="ENSPREP00000000143.1"/>
    </source>
</evidence>
<evidence type="ECO:0000256" key="4">
    <source>
        <dbReference type="ARBA" id="ARBA00023054"/>
    </source>
</evidence>
<dbReference type="OMA" id="HEPKTEN"/>
<dbReference type="Gene3D" id="2.30.30.40">
    <property type="entry name" value="SH3 Domains"/>
    <property type="match status" value="2"/>
</dbReference>
<dbReference type="Proteomes" id="UP000242638">
    <property type="component" value="Unassembled WGS sequence"/>
</dbReference>
<dbReference type="InterPro" id="IPR036028">
    <property type="entry name" value="SH3-like_dom_sf"/>
</dbReference>
<dbReference type="SMART" id="SM00326">
    <property type="entry name" value="SH3"/>
    <property type="match status" value="2"/>
</dbReference>
<keyword evidence="3" id="KW-0040">ANK repeat</keyword>
<keyword evidence="5" id="KW-0472">Membrane</keyword>
<evidence type="ECO:0000256" key="6">
    <source>
        <dbReference type="ARBA" id="ARBA00037432"/>
    </source>
</evidence>
<dbReference type="Bgee" id="ENSPREG00000000130">
    <property type="expression patterns" value="Expressed in caudal fin and 1 other cell type or tissue"/>
</dbReference>
<evidence type="ECO:0000256" key="3">
    <source>
        <dbReference type="ARBA" id="ARBA00023043"/>
    </source>
</evidence>
<accession>A0A3P9MS31</accession>
<reference evidence="10" key="3">
    <citation type="submission" date="2025-09" db="UniProtKB">
        <authorList>
            <consortium name="Ensembl"/>
        </authorList>
    </citation>
    <scope>IDENTIFICATION</scope>
    <source>
        <strain evidence="10">Guanapo</strain>
    </source>
</reference>
<keyword evidence="4" id="KW-0175">Coiled coil</keyword>
<name>A0A3P9MS31_POERE</name>
<evidence type="ECO:0000256" key="8">
    <source>
        <dbReference type="PROSITE-ProRule" id="PRU00192"/>
    </source>
</evidence>
<dbReference type="PRINTS" id="PR00499">
    <property type="entry name" value="P67PHOX"/>
</dbReference>
<dbReference type="InterPro" id="IPR001452">
    <property type="entry name" value="SH3_domain"/>
</dbReference>
<evidence type="ECO:0000256" key="2">
    <source>
        <dbReference type="ARBA" id="ARBA00022443"/>
    </source>
</evidence>
<dbReference type="PANTHER" id="PTHR14167">
    <property type="entry name" value="SH3 DOMAIN-CONTAINING"/>
    <property type="match status" value="1"/>
</dbReference>
<evidence type="ECO:0000256" key="5">
    <source>
        <dbReference type="ARBA" id="ARBA00023136"/>
    </source>
</evidence>
<dbReference type="GeneTree" id="ENSGT00940000155694"/>
<dbReference type="STRING" id="8081.ENSPREP00000000143"/>
<evidence type="ECO:0000256" key="1">
    <source>
        <dbReference type="ARBA" id="ARBA00004170"/>
    </source>
</evidence>
<keyword evidence="11" id="KW-1185">Reference proteome</keyword>
<evidence type="ECO:0000259" key="9">
    <source>
        <dbReference type="PROSITE" id="PS50002"/>
    </source>
</evidence>
<dbReference type="PRINTS" id="PR00452">
    <property type="entry name" value="SH3DOMAIN"/>
</dbReference>
<organism evidence="10 11">
    <name type="scientific">Poecilia reticulata</name>
    <name type="common">Guppy</name>
    <name type="synonym">Acanthophacelus reticulatus</name>
    <dbReference type="NCBI Taxonomy" id="8081"/>
    <lineage>
        <taxon>Eukaryota</taxon>
        <taxon>Metazoa</taxon>
        <taxon>Chordata</taxon>
        <taxon>Craniata</taxon>
        <taxon>Vertebrata</taxon>
        <taxon>Euteleostomi</taxon>
        <taxon>Actinopterygii</taxon>
        <taxon>Neopterygii</taxon>
        <taxon>Teleostei</taxon>
        <taxon>Neoteleostei</taxon>
        <taxon>Acanthomorphata</taxon>
        <taxon>Ovalentaria</taxon>
        <taxon>Atherinomorphae</taxon>
        <taxon>Cyprinodontiformes</taxon>
        <taxon>Poeciliidae</taxon>
        <taxon>Poeciliinae</taxon>
        <taxon>Poecilia</taxon>
    </lineage>
</organism>
<dbReference type="PROSITE" id="PS50002">
    <property type="entry name" value="SH3"/>
    <property type="match status" value="2"/>
</dbReference>
<dbReference type="AlphaFoldDB" id="A0A3P9MS31"/>
<comment type="subcellular location">
    <subcellularLocation>
        <location evidence="1">Membrane</location>
        <topology evidence="1">Peripheral membrane protein</topology>
    </subcellularLocation>
</comment>
<dbReference type="Pfam" id="PF00018">
    <property type="entry name" value="SH3_1"/>
    <property type="match status" value="1"/>
</dbReference>
<dbReference type="Ensembl" id="ENSPRET00000000167.1">
    <property type="protein sequence ID" value="ENSPREP00000000143.1"/>
    <property type="gene ID" value="ENSPREG00000000130.1"/>
</dbReference>
<keyword evidence="2 8" id="KW-0728">SH3 domain</keyword>
<protein>
    <recommendedName>
        <fullName evidence="7">Osteoclast-stimulating factor 1</fullName>
    </recommendedName>
</protein>
<dbReference type="PANTHER" id="PTHR14167:SF81">
    <property type="entry name" value="ENDOPHILIN-A"/>
    <property type="match status" value="1"/>
</dbReference>
<dbReference type="InterPro" id="IPR050384">
    <property type="entry name" value="Endophilin_SH3RF"/>
</dbReference>
<dbReference type="FunFam" id="2.30.30.40:FF:000072">
    <property type="entry name" value="Unconventional Myosin IB"/>
    <property type="match status" value="1"/>
</dbReference>
<dbReference type="Pfam" id="PF14604">
    <property type="entry name" value="SH3_9"/>
    <property type="match status" value="1"/>
</dbReference>
<dbReference type="SUPFAM" id="SSF50044">
    <property type="entry name" value="SH3-domain"/>
    <property type="match status" value="2"/>
</dbReference>
<evidence type="ECO:0000256" key="7">
    <source>
        <dbReference type="ARBA" id="ARBA00040640"/>
    </source>
</evidence>